<dbReference type="GO" id="GO:0005524">
    <property type="term" value="F:ATP binding"/>
    <property type="evidence" value="ECO:0007669"/>
    <property type="project" value="UniProtKB-KW"/>
</dbReference>
<dbReference type="RefSeq" id="WP_066714587.1">
    <property type="nucleotide sequence ID" value="NZ_JARFNM010000001.1"/>
</dbReference>
<dbReference type="GO" id="GO:0022857">
    <property type="term" value="F:transmembrane transporter activity"/>
    <property type="evidence" value="ECO:0007669"/>
    <property type="project" value="TreeGrafter"/>
</dbReference>
<organism evidence="5 6">
    <name type="scientific">Amygdalobacter nucleatus</name>
    <dbReference type="NCBI Taxonomy" id="3029274"/>
    <lineage>
        <taxon>Bacteria</taxon>
        <taxon>Bacillati</taxon>
        <taxon>Bacillota</taxon>
        <taxon>Clostridia</taxon>
        <taxon>Eubacteriales</taxon>
        <taxon>Oscillospiraceae</taxon>
        <taxon>Amygdalobacter</taxon>
    </lineage>
</organism>
<dbReference type="InterPro" id="IPR027417">
    <property type="entry name" value="P-loop_NTPase"/>
</dbReference>
<evidence type="ECO:0000313" key="5">
    <source>
        <dbReference type="EMBL" id="KXB39731.1"/>
    </source>
</evidence>
<gene>
    <name evidence="5" type="ORF">HMPREF1872_01099</name>
</gene>
<keyword evidence="3" id="KW-0067">ATP-binding</keyword>
<dbReference type="AlphaFoldDB" id="A0A133Y918"/>
<dbReference type="PANTHER" id="PTHR24220">
    <property type="entry name" value="IMPORT ATP-BINDING PROTEIN"/>
    <property type="match status" value="1"/>
</dbReference>
<name>A0A133Y918_9FIRM</name>
<evidence type="ECO:0000259" key="4">
    <source>
        <dbReference type="PROSITE" id="PS50893"/>
    </source>
</evidence>
<dbReference type="GO" id="GO:0005886">
    <property type="term" value="C:plasma membrane"/>
    <property type="evidence" value="ECO:0007669"/>
    <property type="project" value="TreeGrafter"/>
</dbReference>
<dbReference type="PROSITE" id="PS50893">
    <property type="entry name" value="ABC_TRANSPORTER_2"/>
    <property type="match status" value="1"/>
</dbReference>
<dbReference type="PANTHER" id="PTHR24220:SF86">
    <property type="entry name" value="ABC TRANSPORTER ABCH.1"/>
    <property type="match status" value="1"/>
</dbReference>
<evidence type="ECO:0000256" key="3">
    <source>
        <dbReference type="ARBA" id="ARBA00022840"/>
    </source>
</evidence>
<proteinExistence type="predicted"/>
<reference evidence="6" key="1">
    <citation type="submission" date="2016-01" db="EMBL/GenBank/DDBJ databases">
        <authorList>
            <person name="Mitreva M."/>
            <person name="Pepin K.H."/>
            <person name="Mihindukulasuriya K.A."/>
            <person name="Fulton R."/>
            <person name="Fronick C."/>
            <person name="O'Laughlin M."/>
            <person name="Miner T."/>
            <person name="Herter B."/>
            <person name="Rosa B.A."/>
            <person name="Cordes M."/>
            <person name="Tomlinson C."/>
            <person name="Wollam A."/>
            <person name="Palsikar V.B."/>
            <person name="Mardis E.R."/>
            <person name="Wilson R.K."/>
        </authorList>
    </citation>
    <scope>NUCLEOTIDE SEQUENCE [LARGE SCALE GENOMIC DNA]</scope>
    <source>
        <strain evidence="6">KA00274</strain>
    </source>
</reference>
<dbReference type="InterPro" id="IPR015854">
    <property type="entry name" value="ABC_transpr_LolD-like"/>
</dbReference>
<dbReference type="SUPFAM" id="SSF52540">
    <property type="entry name" value="P-loop containing nucleoside triphosphate hydrolases"/>
    <property type="match status" value="1"/>
</dbReference>
<keyword evidence="6" id="KW-1185">Reference proteome</keyword>
<comment type="caution">
    <text evidence="5">The sequence shown here is derived from an EMBL/GenBank/DDBJ whole genome shotgun (WGS) entry which is preliminary data.</text>
</comment>
<sequence length="219" mass="24735">MIQLDKISVSYGEQKVFENLSLTIEDNEFVAIVGKSGSGKTTLLNIIGLLEFPHSGQVLIDGEKYNSAHKRLLYHRSQVSFLFQNYALVDDLSVKENLEIACKYSSVNKANKTSRQEEDEDAYLKQVLAKVELPENVLNKKIFQLSGGEQQRVALARLLLKDAKYILADEPTGNLDIANRDIVFAILRRLNKQGKTIVLVTHDLDIARKADRIINLDDY</sequence>
<accession>A0A133Y918</accession>
<evidence type="ECO:0000256" key="1">
    <source>
        <dbReference type="ARBA" id="ARBA00022448"/>
    </source>
</evidence>
<dbReference type="STRING" id="1497955.HMPREF1872_01099"/>
<dbReference type="OrthoDB" id="9802264at2"/>
<dbReference type="Pfam" id="PF00005">
    <property type="entry name" value="ABC_tran"/>
    <property type="match status" value="1"/>
</dbReference>
<keyword evidence="1" id="KW-0813">Transport</keyword>
<dbReference type="EMBL" id="LSCV01000037">
    <property type="protein sequence ID" value="KXB39731.1"/>
    <property type="molecule type" value="Genomic_DNA"/>
</dbReference>
<dbReference type="GO" id="GO:0016887">
    <property type="term" value="F:ATP hydrolysis activity"/>
    <property type="evidence" value="ECO:0007669"/>
    <property type="project" value="InterPro"/>
</dbReference>
<evidence type="ECO:0000313" key="6">
    <source>
        <dbReference type="Proteomes" id="UP000070080"/>
    </source>
</evidence>
<dbReference type="CDD" id="cd03255">
    <property type="entry name" value="ABC_MJ0796_LolCDE_FtsE"/>
    <property type="match status" value="1"/>
</dbReference>
<dbReference type="InterPro" id="IPR017871">
    <property type="entry name" value="ABC_transporter-like_CS"/>
</dbReference>
<dbReference type="Proteomes" id="UP000070080">
    <property type="component" value="Unassembled WGS sequence"/>
</dbReference>
<evidence type="ECO:0000256" key="2">
    <source>
        <dbReference type="ARBA" id="ARBA00022741"/>
    </source>
</evidence>
<feature type="domain" description="ABC transporter" evidence="4">
    <location>
        <begin position="2"/>
        <end position="219"/>
    </location>
</feature>
<dbReference type="InterPro" id="IPR003439">
    <property type="entry name" value="ABC_transporter-like_ATP-bd"/>
</dbReference>
<dbReference type="SMART" id="SM00382">
    <property type="entry name" value="AAA"/>
    <property type="match status" value="1"/>
</dbReference>
<dbReference type="InterPro" id="IPR017911">
    <property type="entry name" value="MacB-like_ATP-bd"/>
</dbReference>
<keyword evidence="2" id="KW-0547">Nucleotide-binding</keyword>
<dbReference type="InterPro" id="IPR003593">
    <property type="entry name" value="AAA+_ATPase"/>
</dbReference>
<dbReference type="Gene3D" id="3.40.50.300">
    <property type="entry name" value="P-loop containing nucleotide triphosphate hydrolases"/>
    <property type="match status" value="1"/>
</dbReference>
<protein>
    <submittedName>
        <fullName evidence="5">Putative bacteriocin export ABC transporter</fullName>
    </submittedName>
</protein>
<dbReference type="PROSITE" id="PS00211">
    <property type="entry name" value="ABC_TRANSPORTER_1"/>
    <property type="match status" value="1"/>
</dbReference>